<dbReference type="PANTHER" id="PTHR37685">
    <property type="entry name" value="GEO11136P1-RELATED"/>
    <property type="match status" value="1"/>
</dbReference>
<dbReference type="InterPro" id="IPR031734">
    <property type="entry name" value="MBF2"/>
</dbReference>
<keyword evidence="1" id="KW-0732">Signal</keyword>
<feature type="chain" id="PRO_5040237366" evidence="1">
    <location>
        <begin position="19"/>
        <end position="119"/>
    </location>
</feature>
<dbReference type="Proteomes" id="UP001152799">
    <property type="component" value="Chromosome 4"/>
</dbReference>
<feature type="signal peptide" evidence="1">
    <location>
        <begin position="1"/>
        <end position="18"/>
    </location>
</feature>
<dbReference type="Pfam" id="PF15868">
    <property type="entry name" value="MBF2"/>
    <property type="match status" value="1"/>
</dbReference>
<evidence type="ECO:0000313" key="3">
    <source>
        <dbReference type="Proteomes" id="UP001152799"/>
    </source>
</evidence>
<evidence type="ECO:0000313" key="2">
    <source>
        <dbReference type="EMBL" id="CAG9767131.1"/>
    </source>
</evidence>
<evidence type="ECO:0000256" key="1">
    <source>
        <dbReference type="SAM" id="SignalP"/>
    </source>
</evidence>
<protein>
    <submittedName>
        <fullName evidence="2">Uncharacterized protein</fullName>
    </submittedName>
</protein>
<reference evidence="2" key="1">
    <citation type="submission" date="2022-01" db="EMBL/GenBank/DDBJ databases">
        <authorList>
            <person name="King R."/>
        </authorList>
    </citation>
    <scope>NUCLEOTIDE SEQUENCE</scope>
</reference>
<proteinExistence type="predicted"/>
<accession>A0A9N9MMD9</accession>
<gene>
    <name evidence="2" type="ORF">CEUTPL_LOCUS7698</name>
</gene>
<dbReference type="OrthoDB" id="8192785at2759"/>
<name>A0A9N9MMD9_9CUCU</name>
<sequence length="119" mass="13331">MFKLAIILCFAFIAYAVGDVHFIDDCLSPGKPVILYNQEVTKTGHFLQIQEENLRVPLVGFAPKNISCITVVNQMSDINGGFPYIKSGGVGYTYVDLYLKSQKNKGFDFRVTVYYDDSS</sequence>
<keyword evidence="3" id="KW-1185">Reference proteome</keyword>
<dbReference type="EMBL" id="OU892280">
    <property type="protein sequence ID" value="CAG9767131.1"/>
    <property type="molecule type" value="Genomic_DNA"/>
</dbReference>
<dbReference type="PANTHER" id="PTHR37685:SF1">
    <property type="entry name" value="GEO11136P1-RELATED"/>
    <property type="match status" value="1"/>
</dbReference>
<dbReference type="AlphaFoldDB" id="A0A9N9MMD9"/>
<organism evidence="2 3">
    <name type="scientific">Ceutorhynchus assimilis</name>
    <name type="common">cabbage seed weevil</name>
    <dbReference type="NCBI Taxonomy" id="467358"/>
    <lineage>
        <taxon>Eukaryota</taxon>
        <taxon>Metazoa</taxon>
        <taxon>Ecdysozoa</taxon>
        <taxon>Arthropoda</taxon>
        <taxon>Hexapoda</taxon>
        <taxon>Insecta</taxon>
        <taxon>Pterygota</taxon>
        <taxon>Neoptera</taxon>
        <taxon>Endopterygota</taxon>
        <taxon>Coleoptera</taxon>
        <taxon>Polyphaga</taxon>
        <taxon>Cucujiformia</taxon>
        <taxon>Curculionidae</taxon>
        <taxon>Ceutorhynchinae</taxon>
        <taxon>Ceutorhynchus</taxon>
    </lineage>
</organism>